<gene>
    <name evidence="1" type="ORF">QPK29_031085</name>
</gene>
<keyword evidence="2" id="KW-1185">Reference proteome</keyword>
<keyword evidence="1" id="KW-0238">DNA-binding</keyword>
<reference evidence="1" key="1">
    <citation type="submission" date="2024-11" db="EMBL/GenBank/DDBJ databases">
        <title>Description of Massilia orientalis sp. nov., isolated from rhizosphere soil of Ageratina adenophora.</title>
        <authorList>
            <person name="Wang Y."/>
        </authorList>
    </citation>
    <scope>NUCLEOTIDE SEQUENCE</scope>
    <source>
        <strain evidence="1">YIM B02787</strain>
    </source>
</reference>
<proteinExistence type="predicted"/>
<protein>
    <submittedName>
        <fullName evidence="1">TrfB-related DNA-binding protein</fullName>
    </submittedName>
</protein>
<dbReference type="EMBL" id="JASNRB020000036">
    <property type="protein sequence ID" value="MFJ1472181.1"/>
    <property type="molecule type" value="Genomic_DNA"/>
</dbReference>
<organism evidence="1 2">
    <name type="scientific">Massilia orientalis</name>
    <dbReference type="NCBI Taxonomy" id="3050128"/>
    <lineage>
        <taxon>Bacteria</taxon>
        <taxon>Pseudomonadati</taxon>
        <taxon>Pseudomonadota</taxon>
        <taxon>Betaproteobacteria</taxon>
        <taxon>Burkholderiales</taxon>
        <taxon>Oxalobacteraceae</taxon>
        <taxon>Telluria group</taxon>
        <taxon>Massilia</taxon>
    </lineage>
</organism>
<comment type="caution">
    <text evidence="1">The sequence shown here is derived from an EMBL/GenBank/DDBJ whole genome shotgun (WGS) entry which is preliminary data.</text>
</comment>
<sequence length="103" mass="11985">MTVRKRLTPAEFDFIRPHLERQKEQNIEHIRRVLVDGVKQREIAADLRITVQGVSAMVTRAWRTHVEFGSRPEGWRAVNVALPDNVADVVEEMADIARRRMLK</sequence>
<dbReference type="Proteomes" id="UP001168096">
    <property type="component" value="Unassembled WGS sequence"/>
</dbReference>
<evidence type="ECO:0000313" key="2">
    <source>
        <dbReference type="Proteomes" id="UP001168096"/>
    </source>
</evidence>
<accession>A0ACC7MJW2</accession>
<evidence type="ECO:0000313" key="1">
    <source>
        <dbReference type="EMBL" id="MFJ1472181.1"/>
    </source>
</evidence>
<name>A0ACC7MJW2_9BURK</name>